<proteinExistence type="predicted"/>
<keyword evidence="1" id="KW-1133">Transmembrane helix</keyword>
<dbReference type="STRING" id="591019.Shell_1036"/>
<dbReference type="EMBL" id="CP002051">
    <property type="protein sequence ID" value="ADI32140.1"/>
    <property type="molecule type" value="Genomic_DNA"/>
</dbReference>
<sequence length="158" mass="17664">MAMDYLVNILFVILLAISPGIEARVAMPTAVLLGIDPYISFMLSFIASSIPTALLVYGLSWLEKAIIFRIIFLKKIYDRIIERARLRAHKVSQYRIVYLGLALYVAIPFPLTGVWTGSLIAYILGLDKKKSTISIIVGNLIACTIIFASIIVFKKIIR</sequence>
<feature type="transmembrane region" description="Helical" evidence="1">
    <location>
        <begin position="96"/>
        <end position="125"/>
    </location>
</feature>
<dbReference type="PANTHER" id="PTHR36007:SF2">
    <property type="entry name" value="TRANSPORT PROTEIN-RELATED"/>
    <property type="match status" value="1"/>
</dbReference>
<dbReference type="PANTHER" id="PTHR36007">
    <property type="entry name" value="TRANSPORT PROTEIN-RELATED"/>
    <property type="match status" value="1"/>
</dbReference>
<dbReference type="eggNOG" id="arCOG01330">
    <property type="taxonomic scope" value="Archaea"/>
</dbReference>
<gene>
    <name evidence="2" type="ordered locus">Shell_1036</name>
</gene>
<dbReference type="AlphaFoldDB" id="D7D8P4"/>
<evidence type="ECO:0000256" key="1">
    <source>
        <dbReference type="SAM" id="Phobius"/>
    </source>
</evidence>
<dbReference type="KEGG" id="shc:Shell_1036"/>
<dbReference type="OrthoDB" id="18738at2157"/>
<accession>D7D8P4</accession>
<evidence type="ECO:0000313" key="3">
    <source>
        <dbReference type="Proteomes" id="UP000002573"/>
    </source>
</evidence>
<name>D7D8P4_STAHD</name>
<feature type="transmembrane region" description="Helical" evidence="1">
    <location>
        <begin position="39"/>
        <end position="62"/>
    </location>
</feature>
<dbReference type="Pfam" id="PF06695">
    <property type="entry name" value="Sm_multidrug_ex"/>
    <property type="match status" value="1"/>
</dbReference>
<reference evidence="2 3" key="2">
    <citation type="journal article" date="2011" name="Stand. Genomic Sci.">
        <title>Complete genome sequence of Staphylothermus hellenicus P8.</title>
        <authorList>
            <person name="Anderson I."/>
            <person name="Wirth R."/>
            <person name="Lucas S."/>
            <person name="Copeland A."/>
            <person name="Lapidus A."/>
            <person name="Cheng J.F."/>
            <person name="Goodwin L."/>
            <person name="Pitluck S."/>
            <person name="Davenport K."/>
            <person name="Detter J.C."/>
            <person name="Han C."/>
            <person name="Tapia R."/>
            <person name="Land M."/>
            <person name="Hauser L."/>
            <person name="Pati A."/>
            <person name="Mikhailova N."/>
            <person name="Woyke T."/>
            <person name="Klenk H.P."/>
            <person name="Kyrpides N."/>
            <person name="Ivanova N."/>
        </authorList>
    </citation>
    <scope>NUCLEOTIDE SEQUENCE [LARGE SCALE GENOMIC DNA]</scope>
    <source>
        <strain evidence="3">DSM 12710 / JCM 10830 / BK20S6-10-b1 / P8</strain>
    </source>
</reference>
<reference evidence="3" key="1">
    <citation type="submission" date="2010-05" db="EMBL/GenBank/DDBJ databases">
        <title>Complete sequence of Staphylothermus hellenicus DSM 12710.</title>
        <authorList>
            <consortium name="US DOE Joint Genome Institute"/>
            <person name="Lucas S."/>
            <person name="Copeland A."/>
            <person name="Lapidus A."/>
            <person name="Cheng J.-F."/>
            <person name="Bruce D."/>
            <person name="Goodwin L."/>
            <person name="Pitluck S."/>
            <person name="Davenport K."/>
            <person name="Detter J.C."/>
            <person name="Han C."/>
            <person name="Tapia R."/>
            <person name="Larimer F."/>
            <person name="Land M."/>
            <person name="Hauser L."/>
            <person name="Kyrpides N."/>
            <person name="Mikhailova N."/>
            <person name="Anderson I.J."/>
            <person name="Woyke T."/>
        </authorList>
    </citation>
    <scope>NUCLEOTIDE SEQUENCE [LARGE SCALE GENOMIC DNA]</scope>
    <source>
        <strain evidence="3">DSM 12710 / JCM 10830 / BK20S6-10-b1 / P8</strain>
    </source>
</reference>
<keyword evidence="1" id="KW-0812">Transmembrane</keyword>
<dbReference type="InterPro" id="IPR009577">
    <property type="entry name" value="Sm_multidrug_ex"/>
</dbReference>
<protein>
    <submittedName>
        <fullName evidence="2">Putative small multi-drug export</fullName>
    </submittedName>
</protein>
<keyword evidence="3" id="KW-1185">Reference proteome</keyword>
<evidence type="ECO:0000313" key="2">
    <source>
        <dbReference type="EMBL" id="ADI32140.1"/>
    </source>
</evidence>
<feature type="transmembrane region" description="Helical" evidence="1">
    <location>
        <begin position="131"/>
        <end position="153"/>
    </location>
</feature>
<keyword evidence="1" id="KW-0472">Membrane</keyword>
<dbReference type="Proteomes" id="UP000002573">
    <property type="component" value="Chromosome"/>
</dbReference>
<organism evidence="2 3">
    <name type="scientific">Staphylothermus hellenicus (strain DSM 12710 / JCM 10830 / BK20S6-10-b1 / P8)</name>
    <dbReference type="NCBI Taxonomy" id="591019"/>
    <lineage>
        <taxon>Archaea</taxon>
        <taxon>Thermoproteota</taxon>
        <taxon>Thermoprotei</taxon>
        <taxon>Desulfurococcales</taxon>
        <taxon>Desulfurococcaceae</taxon>
        <taxon>Staphylothermus</taxon>
    </lineage>
</organism>
<dbReference type="HOGENOM" id="CLU_075669_1_0_2"/>